<evidence type="ECO:0000313" key="2">
    <source>
        <dbReference type="WBParaSite" id="nRc.2.0.1.t21006-RA"/>
    </source>
</evidence>
<dbReference type="Proteomes" id="UP000887565">
    <property type="component" value="Unplaced"/>
</dbReference>
<name>A0A915J3L2_ROMCU</name>
<evidence type="ECO:0000313" key="1">
    <source>
        <dbReference type="Proteomes" id="UP000887565"/>
    </source>
</evidence>
<keyword evidence="1" id="KW-1185">Reference proteome</keyword>
<dbReference type="WBParaSite" id="nRc.2.0.1.t21006-RA">
    <property type="protein sequence ID" value="nRc.2.0.1.t21006-RA"/>
    <property type="gene ID" value="nRc.2.0.1.g21006"/>
</dbReference>
<dbReference type="AlphaFoldDB" id="A0A915J3L2"/>
<reference evidence="2" key="1">
    <citation type="submission" date="2022-11" db="UniProtKB">
        <authorList>
            <consortium name="WormBaseParasite"/>
        </authorList>
    </citation>
    <scope>IDENTIFICATION</scope>
</reference>
<sequence>MLKLLGPTSYICHESGMIPMLTLNNSKNAPIRFCQGRS</sequence>
<protein>
    <submittedName>
        <fullName evidence="2">Uncharacterized protein</fullName>
    </submittedName>
</protein>
<proteinExistence type="predicted"/>
<accession>A0A915J3L2</accession>
<organism evidence="1 2">
    <name type="scientific">Romanomermis culicivorax</name>
    <name type="common">Nematode worm</name>
    <dbReference type="NCBI Taxonomy" id="13658"/>
    <lineage>
        <taxon>Eukaryota</taxon>
        <taxon>Metazoa</taxon>
        <taxon>Ecdysozoa</taxon>
        <taxon>Nematoda</taxon>
        <taxon>Enoplea</taxon>
        <taxon>Dorylaimia</taxon>
        <taxon>Mermithida</taxon>
        <taxon>Mermithoidea</taxon>
        <taxon>Mermithidae</taxon>
        <taxon>Romanomermis</taxon>
    </lineage>
</organism>